<dbReference type="Proteomes" id="UP000632195">
    <property type="component" value="Unassembled WGS sequence"/>
</dbReference>
<evidence type="ECO:0008006" key="3">
    <source>
        <dbReference type="Google" id="ProtNLM"/>
    </source>
</evidence>
<dbReference type="RefSeq" id="WP_188681674.1">
    <property type="nucleotide sequence ID" value="NZ_BMNY01000003.1"/>
</dbReference>
<reference evidence="1" key="2">
    <citation type="submission" date="2022-09" db="EMBL/GenBank/DDBJ databases">
        <authorList>
            <person name="Sun Q."/>
            <person name="Ohkuma M."/>
        </authorList>
    </citation>
    <scope>NUCLEOTIDE SEQUENCE</scope>
    <source>
        <strain evidence="1">JCM 13583</strain>
    </source>
</reference>
<keyword evidence="2" id="KW-1185">Reference proteome</keyword>
<evidence type="ECO:0000313" key="1">
    <source>
        <dbReference type="EMBL" id="GGM78148.1"/>
    </source>
</evidence>
<sequence length="164" mass="18065">MSEEEMVQNTEANDDIEPLIRGLIENRDAIESMLNFFAKLKKAGVLDMMEGLSEDYLPTDIEFIVRFFSSKEFSTALIKGANVLMSLLHALSNETVGDSIKTIAYNSENIWDAMVSGAKNPINIGMLRLMAILRDPDVAAGFTAVIAALREIGAALRKVPQEPE</sequence>
<name>A0AA37FA23_9ARCH</name>
<accession>A0AA37FA23</accession>
<dbReference type="InterPro" id="IPR012440">
    <property type="entry name" value="DUF1641"/>
</dbReference>
<evidence type="ECO:0000313" key="2">
    <source>
        <dbReference type="Proteomes" id="UP000632195"/>
    </source>
</evidence>
<dbReference type="EMBL" id="BMNY01000003">
    <property type="protein sequence ID" value="GGM78148.1"/>
    <property type="molecule type" value="Genomic_DNA"/>
</dbReference>
<comment type="caution">
    <text evidence="1">The sequence shown here is derived from an EMBL/GenBank/DDBJ whole genome shotgun (WGS) entry which is preliminary data.</text>
</comment>
<dbReference type="Pfam" id="PF07849">
    <property type="entry name" value="DUF1641"/>
    <property type="match status" value="1"/>
</dbReference>
<dbReference type="AlphaFoldDB" id="A0AA37FA23"/>
<reference evidence="1" key="1">
    <citation type="journal article" date="2014" name="Int. J. Syst. Evol. Microbiol.">
        <title>Complete genome sequence of Corynebacterium casei LMG S-19264T (=DSM 44701T), isolated from a smear-ripened cheese.</title>
        <authorList>
            <consortium name="US DOE Joint Genome Institute (JGI-PGF)"/>
            <person name="Walter F."/>
            <person name="Albersmeier A."/>
            <person name="Kalinowski J."/>
            <person name="Ruckert C."/>
        </authorList>
    </citation>
    <scope>NUCLEOTIDE SEQUENCE</scope>
    <source>
        <strain evidence="1">JCM 13583</strain>
    </source>
</reference>
<proteinExistence type="predicted"/>
<gene>
    <name evidence="1" type="ORF">GCM10007108_15410</name>
</gene>
<protein>
    <recommendedName>
        <fullName evidence="3">DUF1641 domain-containing protein</fullName>
    </recommendedName>
</protein>
<organism evidence="1 2">
    <name type="scientific">Thermogymnomonas acidicola</name>
    <dbReference type="NCBI Taxonomy" id="399579"/>
    <lineage>
        <taxon>Archaea</taxon>
        <taxon>Methanobacteriati</taxon>
        <taxon>Thermoplasmatota</taxon>
        <taxon>Thermoplasmata</taxon>
        <taxon>Thermoplasmatales</taxon>
        <taxon>Thermogymnomonas</taxon>
    </lineage>
</organism>